<comment type="caution">
    <text evidence="1">The sequence shown here is derived from an EMBL/GenBank/DDBJ whole genome shotgun (WGS) entry which is preliminary data.</text>
</comment>
<sequence length="107" mass="12923">MRKMDSKRENDKIQVRLNELCIKINSLNYRLFSCFVLYAFTDEKPNKIKGMQINNPSYFFQAYIWKVERKEKCNRKGCVSSRDNYSFEKIMKPMGLRRFQQTTGLHH</sequence>
<organism evidence="1 2">
    <name type="scientific">Ameca splendens</name>
    <dbReference type="NCBI Taxonomy" id="208324"/>
    <lineage>
        <taxon>Eukaryota</taxon>
        <taxon>Metazoa</taxon>
        <taxon>Chordata</taxon>
        <taxon>Craniata</taxon>
        <taxon>Vertebrata</taxon>
        <taxon>Euteleostomi</taxon>
        <taxon>Actinopterygii</taxon>
        <taxon>Neopterygii</taxon>
        <taxon>Teleostei</taxon>
        <taxon>Neoteleostei</taxon>
        <taxon>Acanthomorphata</taxon>
        <taxon>Ovalentaria</taxon>
        <taxon>Atherinomorphae</taxon>
        <taxon>Cyprinodontiformes</taxon>
        <taxon>Goodeidae</taxon>
        <taxon>Ameca</taxon>
    </lineage>
</organism>
<accession>A0ABV0XI22</accession>
<dbReference type="Proteomes" id="UP001469553">
    <property type="component" value="Unassembled WGS sequence"/>
</dbReference>
<gene>
    <name evidence="1" type="ORF">AMECASPLE_027149</name>
</gene>
<proteinExistence type="predicted"/>
<evidence type="ECO:0000313" key="1">
    <source>
        <dbReference type="EMBL" id="MEQ2281123.1"/>
    </source>
</evidence>
<dbReference type="EMBL" id="JAHRIP010002845">
    <property type="protein sequence ID" value="MEQ2281123.1"/>
    <property type="molecule type" value="Genomic_DNA"/>
</dbReference>
<protein>
    <submittedName>
        <fullName evidence="1">Uncharacterized protein</fullName>
    </submittedName>
</protein>
<keyword evidence="2" id="KW-1185">Reference proteome</keyword>
<reference evidence="1 2" key="1">
    <citation type="submission" date="2021-06" db="EMBL/GenBank/DDBJ databases">
        <authorList>
            <person name="Palmer J.M."/>
        </authorList>
    </citation>
    <scope>NUCLEOTIDE SEQUENCE [LARGE SCALE GENOMIC DNA]</scope>
    <source>
        <strain evidence="1 2">AS_MEX2019</strain>
        <tissue evidence="1">Muscle</tissue>
    </source>
</reference>
<evidence type="ECO:0000313" key="2">
    <source>
        <dbReference type="Proteomes" id="UP001469553"/>
    </source>
</evidence>
<name>A0ABV0XI22_9TELE</name>